<dbReference type="PANTHER" id="PTHR30136">
    <property type="entry name" value="HELIX-TURN-HELIX TRANSCRIPTIONAL REGULATOR, ICLR FAMILY"/>
    <property type="match status" value="1"/>
</dbReference>
<dbReference type="SUPFAM" id="SSF46785">
    <property type="entry name" value="Winged helix' DNA-binding domain"/>
    <property type="match status" value="1"/>
</dbReference>
<protein>
    <submittedName>
        <fullName evidence="7">IclR family transcriptional regulator</fullName>
    </submittedName>
</protein>
<keyword evidence="3" id="KW-0804">Transcription</keyword>
<proteinExistence type="predicted"/>
<evidence type="ECO:0000313" key="8">
    <source>
        <dbReference type="Proteomes" id="UP000682416"/>
    </source>
</evidence>
<organism evidence="7 8">
    <name type="scientific">Nocardiopsis eucommiae</name>
    <dbReference type="NCBI Taxonomy" id="2831970"/>
    <lineage>
        <taxon>Bacteria</taxon>
        <taxon>Bacillati</taxon>
        <taxon>Actinomycetota</taxon>
        <taxon>Actinomycetes</taxon>
        <taxon>Streptosporangiales</taxon>
        <taxon>Nocardiopsidaceae</taxon>
        <taxon>Nocardiopsis</taxon>
    </lineage>
</organism>
<dbReference type="InterPro" id="IPR029016">
    <property type="entry name" value="GAF-like_dom_sf"/>
</dbReference>
<dbReference type="Proteomes" id="UP000682416">
    <property type="component" value="Chromosome"/>
</dbReference>
<keyword evidence="1" id="KW-0805">Transcription regulation</keyword>
<feature type="domain" description="HTH iclR-type" evidence="5">
    <location>
        <begin position="20"/>
        <end position="82"/>
    </location>
</feature>
<dbReference type="PANTHER" id="PTHR30136:SF24">
    <property type="entry name" value="HTH-TYPE TRANSCRIPTIONAL REPRESSOR ALLR"/>
    <property type="match status" value="1"/>
</dbReference>
<evidence type="ECO:0000313" key="7">
    <source>
        <dbReference type="EMBL" id="QVJ02482.1"/>
    </source>
</evidence>
<evidence type="ECO:0000259" key="6">
    <source>
        <dbReference type="PROSITE" id="PS51078"/>
    </source>
</evidence>
<dbReference type="InterPro" id="IPR036390">
    <property type="entry name" value="WH_DNA-bd_sf"/>
</dbReference>
<sequence>MSIHIEETATVSETPRTGEVRSVARAGLLLNAVVDAPQGLSLTELAGATELNISTVHRLLRTLCSEGLLCRDAVSERFLPGPVLMRLARRSLSSAGLPEAADALRALVDATGETSSLGVRRAEEMVVLLTTPSSEPFRYNGQPGLRQPLGTSAMGLAVLAFGPRPLEDVAREWGDRLPGHADASSVLYGELLTTQFRGFAVVDDPAATGLRAVAAPVMTDGRVRTAVEVQGPTARLEGNAWSTRPPRSGRPPSSSRTCPYRSPSSRAETHSTPGPALSARGLSVAKTPTEQRFSFSGS</sequence>
<feature type="compositionally biased region" description="Polar residues" evidence="4">
    <location>
        <begin position="262"/>
        <end position="272"/>
    </location>
</feature>
<feature type="domain" description="IclR-ED" evidence="6">
    <location>
        <begin position="83"/>
        <end position="274"/>
    </location>
</feature>
<evidence type="ECO:0000256" key="4">
    <source>
        <dbReference type="SAM" id="MobiDB-lite"/>
    </source>
</evidence>
<dbReference type="GO" id="GO:0045892">
    <property type="term" value="P:negative regulation of DNA-templated transcription"/>
    <property type="evidence" value="ECO:0007669"/>
    <property type="project" value="TreeGrafter"/>
</dbReference>
<dbReference type="InterPro" id="IPR014757">
    <property type="entry name" value="Tscrpt_reg_IclR_C"/>
</dbReference>
<dbReference type="PROSITE" id="PS51078">
    <property type="entry name" value="ICLR_ED"/>
    <property type="match status" value="1"/>
</dbReference>
<evidence type="ECO:0000256" key="2">
    <source>
        <dbReference type="ARBA" id="ARBA00023125"/>
    </source>
</evidence>
<dbReference type="PROSITE" id="PS51077">
    <property type="entry name" value="HTH_ICLR"/>
    <property type="match status" value="1"/>
</dbReference>
<evidence type="ECO:0000256" key="3">
    <source>
        <dbReference type="ARBA" id="ARBA00023163"/>
    </source>
</evidence>
<name>A0A975QLJ3_9ACTN</name>
<dbReference type="InterPro" id="IPR036388">
    <property type="entry name" value="WH-like_DNA-bd_sf"/>
</dbReference>
<feature type="compositionally biased region" description="Polar residues" evidence="4">
    <location>
        <begin position="286"/>
        <end position="298"/>
    </location>
</feature>
<dbReference type="SUPFAM" id="SSF55781">
    <property type="entry name" value="GAF domain-like"/>
    <property type="match status" value="1"/>
</dbReference>
<feature type="region of interest" description="Disordered" evidence="4">
    <location>
        <begin position="234"/>
        <end position="298"/>
    </location>
</feature>
<reference evidence="7" key="1">
    <citation type="submission" date="2021-05" db="EMBL/GenBank/DDBJ databases">
        <authorList>
            <person name="Kaiqin L."/>
            <person name="Jian G."/>
        </authorList>
    </citation>
    <scope>NUCLEOTIDE SEQUENCE</scope>
    <source>
        <strain evidence="7">HDS5</strain>
    </source>
</reference>
<evidence type="ECO:0000259" key="5">
    <source>
        <dbReference type="PROSITE" id="PS51077"/>
    </source>
</evidence>
<dbReference type="InterPro" id="IPR050707">
    <property type="entry name" value="HTH_MetabolicPath_Reg"/>
</dbReference>
<evidence type="ECO:0000256" key="1">
    <source>
        <dbReference type="ARBA" id="ARBA00023015"/>
    </source>
</evidence>
<dbReference type="SMART" id="SM00346">
    <property type="entry name" value="HTH_ICLR"/>
    <property type="match status" value="1"/>
</dbReference>
<keyword evidence="2" id="KW-0238">DNA-binding</keyword>
<dbReference type="KEGG" id="nec:KGD82_08275"/>
<dbReference type="EMBL" id="CP074402">
    <property type="protein sequence ID" value="QVJ02482.1"/>
    <property type="molecule type" value="Genomic_DNA"/>
</dbReference>
<dbReference type="Pfam" id="PF01614">
    <property type="entry name" value="IclR_C"/>
    <property type="match status" value="1"/>
</dbReference>
<dbReference type="Pfam" id="PF09339">
    <property type="entry name" value="HTH_IclR"/>
    <property type="match status" value="1"/>
</dbReference>
<feature type="compositionally biased region" description="Low complexity" evidence="4">
    <location>
        <begin position="244"/>
        <end position="256"/>
    </location>
</feature>
<dbReference type="InterPro" id="IPR005471">
    <property type="entry name" value="Tscrpt_reg_IclR_N"/>
</dbReference>
<accession>A0A975QLJ3</accession>
<dbReference type="Gene3D" id="1.10.10.10">
    <property type="entry name" value="Winged helix-like DNA-binding domain superfamily/Winged helix DNA-binding domain"/>
    <property type="match status" value="1"/>
</dbReference>
<dbReference type="GO" id="GO:0003700">
    <property type="term" value="F:DNA-binding transcription factor activity"/>
    <property type="evidence" value="ECO:0007669"/>
    <property type="project" value="TreeGrafter"/>
</dbReference>
<dbReference type="AlphaFoldDB" id="A0A975QLJ3"/>
<dbReference type="GO" id="GO:0003677">
    <property type="term" value="F:DNA binding"/>
    <property type="evidence" value="ECO:0007669"/>
    <property type="project" value="UniProtKB-KW"/>
</dbReference>
<keyword evidence="8" id="KW-1185">Reference proteome</keyword>
<gene>
    <name evidence="7" type="ORF">KGD82_08275</name>
</gene>
<dbReference type="Gene3D" id="3.30.450.40">
    <property type="match status" value="1"/>
</dbReference>